<reference evidence="1 2" key="1">
    <citation type="submission" date="2019-09" db="EMBL/GenBank/DDBJ databases">
        <title>Distinct polysaccharide growth profiles of human intestinal Prevotella copri isolates.</title>
        <authorList>
            <person name="Fehlner-Peach H."/>
            <person name="Magnabosco C."/>
            <person name="Raghavan V."/>
            <person name="Scher J.U."/>
            <person name="Tett A."/>
            <person name="Cox L.M."/>
            <person name="Gottsegen C."/>
            <person name="Watters A."/>
            <person name="Wiltshire- Gordon J.D."/>
            <person name="Segata N."/>
            <person name="Bonneau R."/>
            <person name="Littman D.R."/>
        </authorList>
    </citation>
    <scope>NUCLEOTIDE SEQUENCE [LARGE SCALE GENOMIC DNA]</scope>
    <source>
        <strain evidence="2">iA622</strain>
    </source>
</reference>
<comment type="caution">
    <text evidence="1">The sequence shown here is derived from an EMBL/GenBank/DDBJ whole genome shotgun (WGS) entry which is preliminary data.</text>
</comment>
<dbReference type="Pfam" id="PF25594">
    <property type="entry name" value="GldB_lipo"/>
    <property type="match status" value="1"/>
</dbReference>
<dbReference type="EMBL" id="VZCB01000006">
    <property type="protein sequence ID" value="MQN79524.1"/>
    <property type="molecule type" value="Genomic_DNA"/>
</dbReference>
<protein>
    <submittedName>
        <fullName evidence="1">Gliding motility protein GldB</fullName>
    </submittedName>
</protein>
<dbReference type="AlphaFoldDB" id="A0A6G1TW12"/>
<gene>
    <name evidence="1" type="ORF">F7D73_00805</name>
</gene>
<dbReference type="Proteomes" id="UP000480425">
    <property type="component" value="Unassembled WGS sequence"/>
</dbReference>
<dbReference type="InterPro" id="IPR019853">
    <property type="entry name" value="GldB-like"/>
</dbReference>
<evidence type="ECO:0000313" key="2">
    <source>
        <dbReference type="Proteomes" id="UP000480425"/>
    </source>
</evidence>
<evidence type="ECO:0000313" key="1">
    <source>
        <dbReference type="EMBL" id="MQN79524.1"/>
    </source>
</evidence>
<name>A0A6G1TW12_9BACT</name>
<organism evidence="1 2">
    <name type="scientific">Segatella copri</name>
    <dbReference type="NCBI Taxonomy" id="165179"/>
    <lineage>
        <taxon>Bacteria</taxon>
        <taxon>Pseudomonadati</taxon>
        <taxon>Bacteroidota</taxon>
        <taxon>Bacteroidia</taxon>
        <taxon>Bacteroidales</taxon>
        <taxon>Prevotellaceae</taxon>
        <taxon>Segatella</taxon>
    </lineage>
</organism>
<dbReference type="RefSeq" id="WP_367383691.1">
    <property type="nucleotide sequence ID" value="NZ_VZCB01000006.1"/>
</dbReference>
<sequence length="272" mass="31794">MKRFFYYIVILAILLLHSACEYKFKSNEEGDAAPLTVHRYDRLQSRYLTTGDFSALQQMNTDYPIETRTLIEKMLQLGTITDANISNRFLMFYQDSTLQSLIADAEAAYANMDDINKQLVSSFERLRHWIPEIHPPIFYSQIGALDQSIVVGEHSVGISLDKYMGSDYPLYKKYYTVQQRSTMTREYIVPDCLTFYLLSLYPMANFDNRPQLDRDLHMGKIMWVVNKAMGKTVFQSKYVRTINSFTKRYPKVTVKQLLEDEDYSPIEALHKD</sequence>
<accession>A0A6G1TW12</accession>
<proteinExistence type="predicted"/>